<dbReference type="AlphaFoldDB" id="A0A1X7AK25"/>
<dbReference type="Proteomes" id="UP000196573">
    <property type="component" value="Unassembled WGS sequence"/>
</dbReference>
<gene>
    <name evidence="2" type="ORF">EHSB41UT_02252</name>
</gene>
<evidence type="ECO:0000256" key="1">
    <source>
        <dbReference type="SAM" id="SignalP"/>
    </source>
</evidence>
<evidence type="ECO:0000313" key="3">
    <source>
        <dbReference type="Proteomes" id="UP000196573"/>
    </source>
</evidence>
<feature type="chain" id="PRO_5012168593" evidence="1">
    <location>
        <begin position="23"/>
        <end position="105"/>
    </location>
</feature>
<sequence>MQMIKRFALVVGLGMAASGANAGLFLYSFSFMNSITVHLFNNGQPVSGGTVDVFNANGRKVDTLQVENGEAQFRFPFLGPYVRLVAHADGLSAQYFQNRESYVDH</sequence>
<dbReference type="EMBL" id="FWPT01000004">
    <property type="protein sequence ID" value="SMA46743.1"/>
    <property type="molecule type" value="Genomic_DNA"/>
</dbReference>
<keyword evidence="1" id="KW-0732">Signal</keyword>
<proteinExistence type="predicted"/>
<name>A0A1X7AK25_9GAMM</name>
<keyword evidence="3" id="KW-1185">Reference proteome</keyword>
<feature type="signal peptide" evidence="1">
    <location>
        <begin position="1"/>
        <end position="22"/>
    </location>
</feature>
<reference evidence="2 3" key="1">
    <citation type="submission" date="2017-03" db="EMBL/GenBank/DDBJ databases">
        <authorList>
            <person name="Afonso C.L."/>
            <person name="Miller P.J."/>
            <person name="Scott M.A."/>
            <person name="Spackman E."/>
            <person name="Goraichik I."/>
            <person name="Dimitrov K.M."/>
            <person name="Suarez D.L."/>
            <person name="Swayne D.E."/>
        </authorList>
    </citation>
    <scope>NUCLEOTIDE SEQUENCE [LARGE SCALE GENOMIC DNA]</scope>
    <source>
        <strain evidence="2">SB41UT1</strain>
    </source>
</reference>
<protein>
    <submittedName>
        <fullName evidence="2">Uncharacterized protein</fullName>
    </submittedName>
</protein>
<accession>A0A1X7AK25</accession>
<evidence type="ECO:0000313" key="2">
    <source>
        <dbReference type="EMBL" id="SMA46743.1"/>
    </source>
</evidence>
<dbReference type="RefSeq" id="WP_087109832.1">
    <property type="nucleotide sequence ID" value="NZ_FWPT01000004.1"/>
</dbReference>
<organism evidence="2 3">
    <name type="scientific">Parendozoicomonas haliclonae</name>
    <dbReference type="NCBI Taxonomy" id="1960125"/>
    <lineage>
        <taxon>Bacteria</taxon>
        <taxon>Pseudomonadati</taxon>
        <taxon>Pseudomonadota</taxon>
        <taxon>Gammaproteobacteria</taxon>
        <taxon>Oceanospirillales</taxon>
        <taxon>Endozoicomonadaceae</taxon>
        <taxon>Parendozoicomonas</taxon>
    </lineage>
</organism>